<reference evidence="2 3" key="1">
    <citation type="submission" date="2018-08" db="EMBL/GenBank/DDBJ databases">
        <title>Meiothermus roseus NBRC 110900 genome sequencing project.</title>
        <authorList>
            <person name="Da Costa M.S."/>
            <person name="Albuquerque L."/>
            <person name="Raposo P."/>
            <person name="Froufe H.J.C."/>
            <person name="Barroso C.S."/>
            <person name="Egas C."/>
        </authorList>
    </citation>
    <scope>NUCLEOTIDE SEQUENCE [LARGE SCALE GENOMIC DNA]</scope>
    <source>
        <strain evidence="2 3">NBRC 110900</strain>
    </source>
</reference>
<dbReference type="OrthoDB" id="9968283at2"/>
<evidence type="ECO:0008006" key="4">
    <source>
        <dbReference type="Google" id="ProtNLM"/>
    </source>
</evidence>
<accession>A0A399EHY1</accession>
<dbReference type="AlphaFoldDB" id="A0A399EHY1"/>
<name>A0A399EHY1_9DEIN</name>
<evidence type="ECO:0000313" key="3">
    <source>
        <dbReference type="Proteomes" id="UP000265341"/>
    </source>
</evidence>
<feature type="transmembrane region" description="Helical" evidence="1">
    <location>
        <begin position="20"/>
        <end position="49"/>
    </location>
</feature>
<evidence type="ECO:0000313" key="2">
    <source>
        <dbReference type="EMBL" id="RIH82679.1"/>
    </source>
</evidence>
<protein>
    <recommendedName>
        <fullName evidence="4">YhhN-like protein</fullName>
    </recommendedName>
</protein>
<dbReference type="EMBL" id="QWLA01000097">
    <property type="protein sequence ID" value="RIH82679.1"/>
    <property type="molecule type" value="Genomic_DNA"/>
</dbReference>
<comment type="caution">
    <text evidence="2">The sequence shown here is derived from an EMBL/GenBank/DDBJ whole genome shotgun (WGS) entry which is preliminary data.</text>
</comment>
<keyword evidence="1" id="KW-0812">Transmembrane</keyword>
<feature type="transmembrane region" description="Helical" evidence="1">
    <location>
        <begin position="155"/>
        <end position="174"/>
    </location>
</feature>
<keyword evidence="1" id="KW-1133">Transmembrane helix</keyword>
<organism evidence="2 3">
    <name type="scientific">Calidithermus roseus</name>
    <dbReference type="NCBI Taxonomy" id="1644118"/>
    <lineage>
        <taxon>Bacteria</taxon>
        <taxon>Thermotogati</taxon>
        <taxon>Deinococcota</taxon>
        <taxon>Deinococci</taxon>
        <taxon>Thermales</taxon>
        <taxon>Thermaceae</taxon>
        <taxon>Calidithermus</taxon>
    </lineage>
</organism>
<keyword evidence="3" id="KW-1185">Reference proteome</keyword>
<feature type="transmembrane region" description="Helical" evidence="1">
    <location>
        <begin position="61"/>
        <end position="82"/>
    </location>
</feature>
<feature type="transmembrane region" description="Helical" evidence="1">
    <location>
        <begin position="186"/>
        <end position="204"/>
    </location>
</feature>
<gene>
    <name evidence="2" type="ORF">Mrose_03309</name>
</gene>
<dbReference type="RefSeq" id="WP_119280206.1">
    <property type="nucleotide sequence ID" value="NZ_QWLA01000097.1"/>
</dbReference>
<evidence type="ECO:0000256" key="1">
    <source>
        <dbReference type="SAM" id="Phobius"/>
    </source>
</evidence>
<feature type="transmembrane region" description="Helical" evidence="1">
    <location>
        <begin position="124"/>
        <end position="143"/>
    </location>
</feature>
<feature type="transmembrane region" description="Helical" evidence="1">
    <location>
        <begin position="216"/>
        <end position="234"/>
    </location>
</feature>
<proteinExistence type="predicted"/>
<sequence length="235" mass="25521">MIGQVLPRTVSLPILLVAWGVWLAGLIVLHALLPLGVVIANLLAAQGLYSTSLKLPRGPSAVLQALALGLSLLALGDLVLTYEWLFELYLFSEPLFLSGTLTFALAGASLPWTIERLGLHARGMALRASLLAIGGAGALTWLAASFSSLPWPKPAYYFVPFLLTLLFFLEVRLMIGDRIKRSLRNIVWALLLVSFARVIALFAGDQSAGLNLLNQALYGLFWLGGMSFLTWNTSR</sequence>
<keyword evidence="1" id="KW-0472">Membrane</keyword>
<feature type="transmembrane region" description="Helical" evidence="1">
    <location>
        <begin position="94"/>
        <end position="112"/>
    </location>
</feature>
<dbReference type="Proteomes" id="UP000265341">
    <property type="component" value="Unassembled WGS sequence"/>
</dbReference>